<accession>A0A9W4JGT9</accession>
<dbReference type="AlphaFoldDB" id="A0A9W4JGT9"/>
<protein>
    <recommendedName>
        <fullName evidence="3">Fungal N-terminal domain-containing protein</fullName>
    </recommendedName>
</protein>
<dbReference type="EMBL" id="CAJVPD010000244">
    <property type="protein sequence ID" value="CAG8390070.1"/>
    <property type="molecule type" value="Genomic_DNA"/>
</dbReference>
<proteinExistence type="predicted"/>
<dbReference type="OrthoDB" id="6730379at2759"/>
<organism evidence="1 2">
    <name type="scientific">Penicillium salamii</name>
    <dbReference type="NCBI Taxonomy" id="1612424"/>
    <lineage>
        <taxon>Eukaryota</taxon>
        <taxon>Fungi</taxon>
        <taxon>Dikarya</taxon>
        <taxon>Ascomycota</taxon>
        <taxon>Pezizomycotina</taxon>
        <taxon>Eurotiomycetes</taxon>
        <taxon>Eurotiomycetidae</taxon>
        <taxon>Eurotiales</taxon>
        <taxon>Aspergillaceae</taxon>
        <taxon>Penicillium</taxon>
    </lineage>
</organism>
<evidence type="ECO:0000313" key="1">
    <source>
        <dbReference type="EMBL" id="CAG8390070.1"/>
    </source>
</evidence>
<gene>
    <name evidence="1" type="ORF">PSALAMII_LOCUS6600</name>
</gene>
<comment type="caution">
    <text evidence="1">The sequence shown here is derived from an EMBL/GenBank/DDBJ whole genome shotgun (WGS) entry which is preliminary data.</text>
</comment>
<name>A0A9W4JGT9_9EURO</name>
<reference evidence="1" key="1">
    <citation type="submission" date="2021-07" db="EMBL/GenBank/DDBJ databases">
        <authorList>
            <person name="Branca A.L. A."/>
        </authorList>
    </citation>
    <scope>NUCLEOTIDE SEQUENCE</scope>
</reference>
<evidence type="ECO:0008006" key="3">
    <source>
        <dbReference type="Google" id="ProtNLM"/>
    </source>
</evidence>
<evidence type="ECO:0000313" key="2">
    <source>
        <dbReference type="Proteomes" id="UP001152592"/>
    </source>
</evidence>
<sequence length="235" mass="26542">MSFGFSIGDIIICSQIAHRLFVAATSGRKDAPRKLREFEHILFGLNCSLDHLQEACHAVLSRPNTDASRAHNQLRIMLLSCRQTLEELESATAPYREAVDDPISTSIDPRNLRKSTHGIIAHVKVQWRRFLWDFQGESLSQYRYRLQSHTDSINLILGSLILSATDRIEEDGRHRSERMEGLLRQASHFNSALFHLIQSGHHPPKTRRSSTLPDMSHSTVSHLGVVVPLHETVGG</sequence>
<dbReference type="Proteomes" id="UP001152592">
    <property type="component" value="Unassembled WGS sequence"/>
</dbReference>